<dbReference type="NCBIfam" id="NF008314">
    <property type="entry name" value="PRK11102.1"/>
    <property type="match status" value="1"/>
</dbReference>
<dbReference type="Proteomes" id="UP000199647">
    <property type="component" value="Unassembled WGS sequence"/>
</dbReference>
<feature type="transmembrane region" description="Helical" evidence="8">
    <location>
        <begin position="342"/>
        <end position="363"/>
    </location>
</feature>
<keyword evidence="7 8" id="KW-0472">Membrane</keyword>
<dbReference type="GO" id="GO:1990961">
    <property type="term" value="P:xenobiotic detoxification by transmembrane export across the plasma membrane"/>
    <property type="evidence" value="ECO:0007669"/>
    <property type="project" value="InterPro"/>
</dbReference>
<organism evidence="10 11">
    <name type="scientific">Faunimonas pinastri</name>
    <dbReference type="NCBI Taxonomy" id="1855383"/>
    <lineage>
        <taxon>Bacteria</taxon>
        <taxon>Pseudomonadati</taxon>
        <taxon>Pseudomonadota</taxon>
        <taxon>Alphaproteobacteria</taxon>
        <taxon>Hyphomicrobiales</taxon>
        <taxon>Afifellaceae</taxon>
        <taxon>Faunimonas</taxon>
    </lineage>
</organism>
<feature type="transmembrane region" description="Helical" evidence="8">
    <location>
        <begin position="250"/>
        <end position="270"/>
    </location>
</feature>
<dbReference type="PROSITE" id="PS50850">
    <property type="entry name" value="MFS"/>
    <property type="match status" value="1"/>
</dbReference>
<keyword evidence="4" id="KW-1003">Cell membrane</keyword>
<evidence type="ECO:0000256" key="2">
    <source>
        <dbReference type="ARBA" id="ARBA00006236"/>
    </source>
</evidence>
<feature type="transmembrane region" description="Helical" evidence="8">
    <location>
        <begin position="212"/>
        <end position="238"/>
    </location>
</feature>
<dbReference type="RefSeq" id="WP_092495938.1">
    <property type="nucleotide sequence ID" value="NZ_FOFG01000004.1"/>
</dbReference>
<dbReference type="InterPro" id="IPR020846">
    <property type="entry name" value="MFS_dom"/>
</dbReference>
<evidence type="ECO:0000256" key="7">
    <source>
        <dbReference type="ARBA" id="ARBA00023136"/>
    </source>
</evidence>
<keyword evidence="11" id="KW-1185">Reference proteome</keyword>
<feature type="transmembrane region" description="Helical" evidence="8">
    <location>
        <begin position="132"/>
        <end position="156"/>
    </location>
</feature>
<feature type="transmembrane region" description="Helical" evidence="8">
    <location>
        <begin position="311"/>
        <end position="330"/>
    </location>
</feature>
<dbReference type="Gene3D" id="1.20.1720.10">
    <property type="entry name" value="Multidrug resistance protein D"/>
    <property type="match status" value="1"/>
</dbReference>
<dbReference type="GO" id="GO:0042910">
    <property type="term" value="F:xenobiotic transmembrane transporter activity"/>
    <property type="evidence" value="ECO:0007669"/>
    <property type="project" value="InterPro"/>
</dbReference>
<dbReference type="OrthoDB" id="9814303at2"/>
<dbReference type="InterPro" id="IPR036259">
    <property type="entry name" value="MFS_trans_sf"/>
</dbReference>
<feature type="transmembrane region" description="Helical" evidence="8">
    <location>
        <begin position="369"/>
        <end position="389"/>
    </location>
</feature>
<dbReference type="AlphaFoldDB" id="A0A1H9FAT5"/>
<dbReference type="STRING" id="1855383.SAMN05216548_10455"/>
<dbReference type="GO" id="GO:0015385">
    <property type="term" value="F:sodium:proton antiporter activity"/>
    <property type="evidence" value="ECO:0007669"/>
    <property type="project" value="TreeGrafter"/>
</dbReference>
<feature type="transmembrane region" description="Helical" evidence="8">
    <location>
        <begin position="9"/>
        <end position="28"/>
    </location>
</feature>
<keyword evidence="3 8" id="KW-0813">Transport</keyword>
<comment type="subcellular location">
    <subcellularLocation>
        <location evidence="8">Cell inner membrane</location>
        <topology evidence="8">Multi-pass membrane protein</topology>
    </subcellularLocation>
    <subcellularLocation>
        <location evidence="1">Cell membrane</location>
        <topology evidence="1">Multi-pass membrane protein</topology>
    </subcellularLocation>
</comment>
<dbReference type="PANTHER" id="PTHR23502:SF132">
    <property type="entry name" value="POLYAMINE TRANSPORTER 2-RELATED"/>
    <property type="match status" value="1"/>
</dbReference>
<evidence type="ECO:0000256" key="3">
    <source>
        <dbReference type="ARBA" id="ARBA00022448"/>
    </source>
</evidence>
<dbReference type="EMBL" id="FOFG01000004">
    <property type="protein sequence ID" value="SEQ34965.1"/>
    <property type="molecule type" value="Genomic_DNA"/>
</dbReference>
<evidence type="ECO:0000256" key="8">
    <source>
        <dbReference type="RuleBase" id="RU365088"/>
    </source>
</evidence>
<sequence>MRSDLARNALILGLLSAVGPFTIDMYLPSFPDIAKEFGVPVGEVQMSLVSYFVAIAIGQAFYGPLADMYGRKIPLFAGMLIFVLSSIGCSLASDIPMLVAMRFLQGIGSCASMVIPRAMVRDLHTGDEAVRLMSLMMLVFSVSPMLAPLAGGALASFVTWRAIFWVLAGIGLIGMVVAFLYLPETGAKRVRSPGGLGRSMRSFRELIVDGRFVGTVFIAGFAQAGMFAYLAGSSFLFIDVFGLSKTMYSVVFATNAIFFIGGAQFNHILIRRLGIARLIRRTTPIFALAGIALLVLTASGMAGFLATWLCLIVWFGCLGFIIPTATVLALEPHGHQAGTASALMGTLQFAGGSVSSALVSALFNGTAIPMVGVIALTSLGPLILAYTLLRVPRGVVAA</sequence>
<feature type="transmembrane region" description="Helical" evidence="8">
    <location>
        <begin position="162"/>
        <end position="182"/>
    </location>
</feature>
<accession>A0A1H9FAT5</accession>
<evidence type="ECO:0000256" key="1">
    <source>
        <dbReference type="ARBA" id="ARBA00004651"/>
    </source>
</evidence>
<proteinExistence type="inferred from homology"/>
<feature type="transmembrane region" description="Helical" evidence="8">
    <location>
        <begin position="48"/>
        <end position="66"/>
    </location>
</feature>
<keyword evidence="8" id="KW-0997">Cell inner membrane</keyword>
<evidence type="ECO:0000259" key="9">
    <source>
        <dbReference type="PROSITE" id="PS50850"/>
    </source>
</evidence>
<comment type="similarity">
    <text evidence="2 8">Belongs to the major facilitator superfamily. Bcr/CmlA family.</text>
</comment>
<dbReference type="NCBIfam" id="TIGR00710">
    <property type="entry name" value="efflux_Bcr_CflA"/>
    <property type="match status" value="1"/>
</dbReference>
<reference evidence="10 11" key="1">
    <citation type="submission" date="2016-10" db="EMBL/GenBank/DDBJ databases">
        <authorList>
            <person name="de Groot N.N."/>
        </authorList>
    </citation>
    <scope>NUCLEOTIDE SEQUENCE [LARGE SCALE GENOMIC DNA]</scope>
    <source>
        <strain evidence="10 11">A52C2</strain>
    </source>
</reference>
<dbReference type="InterPro" id="IPR004812">
    <property type="entry name" value="Efflux_drug-R_Bcr/CmlA"/>
</dbReference>
<dbReference type="GO" id="GO:0005886">
    <property type="term" value="C:plasma membrane"/>
    <property type="evidence" value="ECO:0007669"/>
    <property type="project" value="UniProtKB-SubCell"/>
</dbReference>
<dbReference type="FunFam" id="1.20.1720.10:FF:000005">
    <property type="entry name" value="Bcr/CflA family efflux transporter"/>
    <property type="match status" value="1"/>
</dbReference>
<feature type="transmembrane region" description="Helical" evidence="8">
    <location>
        <begin position="99"/>
        <end position="120"/>
    </location>
</feature>
<feature type="transmembrane region" description="Helical" evidence="8">
    <location>
        <begin position="73"/>
        <end position="93"/>
    </location>
</feature>
<evidence type="ECO:0000256" key="5">
    <source>
        <dbReference type="ARBA" id="ARBA00022692"/>
    </source>
</evidence>
<evidence type="ECO:0000256" key="4">
    <source>
        <dbReference type="ARBA" id="ARBA00022475"/>
    </source>
</evidence>
<dbReference type="SUPFAM" id="SSF103473">
    <property type="entry name" value="MFS general substrate transporter"/>
    <property type="match status" value="1"/>
</dbReference>
<keyword evidence="6 8" id="KW-1133">Transmembrane helix</keyword>
<protein>
    <recommendedName>
        <fullName evidence="8">Bcr/CflA family efflux transporter</fullName>
    </recommendedName>
</protein>
<evidence type="ECO:0000313" key="11">
    <source>
        <dbReference type="Proteomes" id="UP000199647"/>
    </source>
</evidence>
<gene>
    <name evidence="10" type="ORF">SAMN05216548_10455</name>
</gene>
<feature type="domain" description="Major facilitator superfamily (MFS) profile" evidence="9">
    <location>
        <begin position="5"/>
        <end position="393"/>
    </location>
</feature>
<feature type="transmembrane region" description="Helical" evidence="8">
    <location>
        <begin position="282"/>
        <end position="305"/>
    </location>
</feature>
<evidence type="ECO:0000256" key="6">
    <source>
        <dbReference type="ARBA" id="ARBA00022989"/>
    </source>
</evidence>
<evidence type="ECO:0000313" key="10">
    <source>
        <dbReference type="EMBL" id="SEQ34965.1"/>
    </source>
</evidence>
<dbReference type="PANTHER" id="PTHR23502">
    <property type="entry name" value="MAJOR FACILITATOR SUPERFAMILY"/>
    <property type="match status" value="1"/>
</dbReference>
<dbReference type="Pfam" id="PF07690">
    <property type="entry name" value="MFS_1"/>
    <property type="match status" value="1"/>
</dbReference>
<dbReference type="CDD" id="cd17320">
    <property type="entry name" value="MFS_MdfA_MDR_like"/>
    <property type="match status" value="1"/>
</dbReference>
<name>A0A1H9FAT5_9HYPH</name>
<keyword evidence="5 8" id="KW-0812">Transmembrane</keyword>
<dbReference type="InterPro" id="IPR011701">
    <property type="entry name" value="MFS"/>
</dbReference>